<dbReference type="AlphaFoldDB" id="A0A6A6QR33"/>
<reference evidence="3" key="1">
    <citation type="journal article" date="2020" name="Stud. Mycol.">
        <title>101 Dothideomycetes genomes: a test case for predicting lifestyles and emergence of pathogens.</title>
        <authorList>
            <person name="Haridas S."/>
            <person name="Albert R."/>
            <person name="Binder M."/>
            <person name="Bloem J."/>
            <person name="Labutti K."/>
            <person name="Salamov A."/>
            <person name="Andreopoulos B."/>
            <person name="Baker S."/>
            <person name="Barry K."/>
            <person name="Bills G."/>
            <person name="Bluhm B."/>
            <person name="Cannon C."/>
            <person name="Castanera R."/>
            <person name="Culley D."/>
            <person name="Daum C."/>
            <person name="Ezra D."/>
            <person name="Gonzalez J."/>
            <person name="Henrissat B."/>
            <person name="Kuo A."/>
            <person name="Liang C."/>
            <person name="Lipzen A."/>
            <person name="Lutzoni F."/>
            <person name="Magnuson J."/>
            <person name="Mondo S."/>
            <person name="Nolan M."/>
            <person name="Ohm R."/>
            <person name="Pangilinan J."/>
            <person name="Park H.-J."/>
            <person name="Ramirez L."/>
            <person name="Alfaro M."/>
            <person name="Sun H."/>
            <person name="Tritt A."/>
            <person name="Yoshinaga Y."/>
            <person name="Zwiers L.-H."/>
            <person name="Turgeon B."/>
            <person name="Goodwin S."/>
            <person name="Spatafora J."/>
            <person name="Crous P."/>
            <person name="Grigoriev I."/>
        </authorList>
    </citation>
    <scope>NUCLEOTIDE SEQUENCE</scope>
    <source>
        <strain evidence="3">CBS 269.34</strain>
    </source>
</reference>
<dbReference type="EMBL" id="MU004190">
    <property type="protein sequence ID" value="KAF2494861.1"/>
    <property type="molecule type" value="Genomic_DNA"/>
</dbReference>
<keyword evidence="2" id="KW-1133">Transmembrane helix</keyword>
<sequence>MAKKKTSSTSTNTPTTMSARKRRSSTSTVAADSPTPATNSGSGRSRKGSIFSSGASHSLSTIASFNTPRVEGPIIPVDSQDSHITRSGTAYTHGARVRSSSVATTPLGSSPIIDKESLGASNELRFDIPSGLERERQDVSFELKRQELQTPWHSPDHSRVRKTNANTSANIQTPSNSAAYSNTATNGMLSVASTPIAVANATTNGDVPGPSAAPKWRLRAAVREALHEAPRNPFVPIALVLSFFALLLILWAGLWSIVWTVFTICDMLDFGFPKKIIGRLGDSIMRLSYAYYHGSDGHDQIIPKMHADKYPTKEGSWSWTS</sequence>
<name>A0A6A6QR33_9PEZI</name>
<protein>
    <submittedName>
        <fullName evidence="3">Uncharacterized protein</fullName>
    </submittedName>
</protein>
<keyword evidence="2" id="KW-0472">Membrane</keyword>
<feature type="compositionally biased region" description="Low complexity" evidence="1">
    <location>
        <begin position="7"/>
        <end position="16"/>
    </location>
</feature>
<proteinExistence type="predicted"/>
<feature type="region of interest" description="Disordered" evidence="1">
    <location>
        <begin position="1"/>
        <end position="56"/>
    </location>
</feature>
<organism evidence="3 4">
    <name type="scientific">Lophium mytilinum</name>
    <dbReference type="NCBI Taxonomy" id="390894"/>
    <lineage>
        <taxon>Eukaryota</taxon>
        <taxon>Fungi</taxon>
        <taxon>Dikarya</taxon>
        <taxon>Ascomycota</taxon>
        <taxon>Pezizomycotina</taxon>
        <taxon>Dothideomycetes</taxon>
        <taxon>Pleosporomycetidae</taxon>
        <taxon>Mytilinidiales</taxon>
        <taxon>Mytilinidiaceae</taxon>
        <taxon>Lophium</taxon>
    </lineage>
</organism>
<evidence type="ECO:0000313" key="3">
    <source>
        <dbReference type="EMBL" id="KAF2494861.1"/>
    </source>
</evidence>
<evidence type="ECO:0000313" key="4">
    <source>
        <dbReference type="Proteomes" id="UP000799750"/>
    </source>
</evidence>
<accession>A0A6A6QR33</accession>
<feature type="compositionally biased region" description="Polar residues" evidence="1">
    <location>
        <begin position="25"/>
        <end position="43"/>
    </location>
</feature>
<feature type="transmembrane region" description="Helical" evidence="2">
    <location>
        <begin position="237"/>
        <end position="265"/>
    </location>
</feature>
<keyword evidence="2" id="KW-0812">Transmembrane</keyword>
<dbReference type="Proteomes" id="UP000799750">
    <property type="component" value="Unassembled WGS sequence"/>
</dbReference>
<dbReference type="CDD" id="cd03493">
    <property type="entry name" value="SQR_QFR_TM"/>
    <property type="match status" value="1"/>
</dbReference>
<keyword evidence="4" id="KW-1185">Reference proteome</keyword>
<evidence type="ECO:0000256" key="2">
    <source>
        <dbReference type="SAM" id="Phobius"/>
    </source>
</evidence>
<evidence type="ECO:0000256" key="1">
    <source>
        <dbReference type="SAM" id="MobiDB-lite"/>
    </source>
</evidence>
<gene>
    <name evidence="3" type="ORF">BU16DRAFT_527832</name>
</gene>